<gene>
    <name evidence="1" type="ORF">C1H70_10020</name>
</gene>
<proteinExistence type="predicted"/>
<feature type="non-terminal residue" evidence="1">
    <location>
        <position position="270"/>
    </location>
</feature>
<dbReference type="InterPro" id="IPR047777">
    <property type="entry name" value="LapA-like_RM"/>
</dbReference>
<dbReference type="AlphaFoldDB" id="A0A2N7UHX2"/>
<evidence type="ECO:0000313" key="2">
    <source>
        <dbReference type="Proteomes" id="UP000235547"/>
    </source>
</evidence>
<keyword evidence="2" id="KW-1185">Reference proteome</keyword>
<accession>A0A2N7UHX2</accession>
<dbReference type="RefSeq" id="WP_146009675.1">
    <property type="nucleotide sequence ID" value="NZ_PNRG01000022.1"/>
</dbReference>
<dbReference type="NCBIfam" id="NF033682">
    <property type="entry name" value="retention_LapA"/>
    <property type="match status" value="1"/>
</dbReference>
<name>A0A2N7UHX2_9GAMM</name>
<comment type="caution">
    <text evidence="1">The sequence shown here is derived from an EMBL/GenBank/DDBJ whole genome shotgun (WGS) entry which is preliminary data.</text>
</comment>
<sequence>MIIATVVSITGQAWARDAQGNLRELSAGSTLEEGETLVTADNAQVAMDFDDGLPPSVIEGGQAVVMSGDLDAEQPVDNQEFSAFDEDLDALLTAIDEGEGDLLDDLDATAAGPGAGVGGGEGGGHSFVRLGRISELTDPLAFNYDLNALDGIDFEETEAVPTENDTPAEGEVPALTVGDAGSVNEGDTITFSVSLSNPVDNVTTLTFVLGGEADDDDLGTPTVAINGVDVTVTTNADGSFSIEVPAGTTDGIVVSVPTIDDDVFEGPESV</sequence>
<protein>
    <submittedName>
        <fullName evidence="1">Uncharacterized protein</fullName>
    </submittedName>
</protein>
<dbReference type="Proteomes" id="UP000235547">
    <property type="component" value="Unassembled WGS sequence"/>
</dbReference>
<dbReference type="EMBL" id="PNRG01000022">
    <property type="protein sequence ID" value="PMR80011.1"/>
    <property type="molecule type" value="Genomic_DNA"/>
</dbReference>
<evidence type="ECO:0000313" key="1">
    <source>
        <dbReference type="EMBL" id="PMR80011.1"/>
    </source>
</evidence>
<dbReference type="OrthoDB" id="5787335at2"/>
<organism evidence="1 2">
    <name type="scientific">Halomonas urumqiensis</name>
    <dbReference type="NCBI Taxonomy" id="1684789"/>
    <lineage>
        <taxon>Bacteria</taxon>
        <taxon>Pseudomonadati</taxon>
        <taxon>Pseudomonadota</taxon>
        <taxon>Gammaproteobacteria</taxon>
        <taxon>Oceanospirillales</taxon>
        <taxon>Halomonadaceae</taxon>
        <taxon>Halomonas</taxon>
    </lineage>
</organism>
<reference evidence="1 2" key="1">
    <citation type="submission" date="2018-01" db="EMBL/GenBank/DDBJ databases">
        <title>Halomonas endophytica sp. nov., isolated from storage liquid in the stems of Populus euphratica.</title>
        <authorList>
            <person name="Chen C."/>
        </authorList>
    </citation>
    <scope>NUCLEOTIDE SEQUENCE [LARGE SCALE GENOMIC DNA]</scope>
    <source>
        <strain evidence="1 2">BZ-SZ-XJ27</strain>
    </source>
</reference>